<dbReference type="VEuPathDB" id="FungiDB:PDIP_64450"/>
<dbReference type="AlphaFoldDB" id="A0A7T6XP16"/>
<name>A0A7T6XP16_PENDI</name>
<dbReference type="PANTHER" id="PTHR12459">
    <property type="entry name" value="TRANSMEMBRANE PROTEIN 135-RELATED"/>
    <property type="match status" value="1"/>
</dbReference>
<dbReference type="KEGG" id="pdp:PDIP_64450"/>
<feature type="transmembrane region" description="Helical" evidence="1">
    <location>
        <begin position="422"/>
        <end position="438"/>
    </location>
</feature>
<dbReference type="Proteomes" id="UP000595662">
    <property type="component" value="Chromosome 3"/>
</dbReference>
<evidence type="ECO:0000256" key="1">
    <source>
        <dbReference type="SAM" id="Phobius"/>
    </source>
</evidence>
<keyword evidence="1" id="KW-1133">Transmembrane helix</keyword>
<gene>
    <name evidence="2" type="ORF">Pdw03_8535</name>
</gene>
<protein>
    <submittedName>
        <fullName evidence="2">Enolase, C-terminal</fullName>
    </submittedName>
</protein>
<evidence type="ECO:0000313" key="2">
    <source>
        <dbReference type="EMBL" id="QQK44634.1"/>
    </source>
</evidence>
<dbReference type="InterPro" id="IPR026749">
    <property type="entry name" value="Tmem135"/>
</dbReference>
<reference evidence="2 3" key="1">
    <citation type="submission" date="2020-08" db="EMBL/GenBank/DDBJ databases">
        <title>The completed genome sequence of the pathogenic ascomycete fungus Penicillium digitatum.</title>
        <authorList>
            <person name="Wang M."/>
        </authorList>
    </citation>
    <scope>NUCLEOTIDE SEQUENCE [LARGE SCALE GENOMIC DNA]</scope>
    <source>
        <strain evidence="2 3">PdW03</strain>
    </source>
</reference>
<organism evidence="2 3">
    <name type="scientific">Penicillium digitatum</name>
    <name type="common">Green mold</name>
    <dbReference type="NCBI Taxonomy" id="36651"/>
    <lineage>
        <taxon>Eukaryota</taxon>
        <taxon>Fungi</taxon>
        <taxon>Dikarya</taxon>
        <taxon>Ascomycota</taxon>
        <taxon>Pezizomycotina</taxon>
        <taxon>Eurotiomycetes</taxon>
        <taxon>Eurotiomycetidae</taxon>
        <taxon>Eurotiales</taxon>
        <taxon>Aspergillaceae</taxon>
        <taxon>Penicillium</taxon>
    </lineage>
</organism>
<feature type="transmembrane region" description="Helical" evidence="1">
    <location>
        <begin position="386"/>
        <end position="410"/>
    </location>
</feature>
<dbReference type="RefSeq" id="XP_014533671.1">
    <property type="nucleotide sequence ID" value="XM_014678185.1"/>
</dbReference>
<sequence length="535" mass="59299">MSADNSSVPGRVLDLPPRALRDVFRVCLSAKEYRFLHELVIKRAPAIQSKLPSPSRYDAIARPKNRHSEAAVRSSLRVFIGSGIALKVADSLITRFQGASQKKTRTPFLRSPKFRLSISLSLLLLIHRLLYRFLIRLRASLRTDDAKPFRKRNPRISRALTSRFAPAIGASLAGFVLGICPQDQLRLTAAIHASTRSLEFLFNVLDSKGWLDKRPWWFGSWLLMPISFAQLFHAFVFDSETTPWWLPKIILKHSPSYIQGRPESLPDNIAWPEKEEIVKSLASIADLRWPAFVSPILHPGDPNTLPVSVASISPITGLAHPAISSLSCALLHPTLPNCNTAFLHHILLSVPPLARLLTTITLALSIPNFRSILLQPISSVNTISKFIITMTAVLSAAIGSAWGSVCFLNNNLPRTTLPSKRFFLSGALGGLPFLFLGNRRGTFLWFFRTAVDSAYKTGVKRGIWKGRRGGELLFIVLSWALMGSILEVNPEAVRGGGLRKALAWLRGDGFGDPVDIAKRKLRRESKNPDGNGLPN</sequence>
<dbReference type="GeneID" id="26234761"/>
<evidence type="ECO:0000313" key="3">
    <source>
        <dbReference type="Proteomes" id="UP000595662"/>
    </source>
</evidence>
<dbReference type="EMBL" id="CP060776">
    <property type="protein sequence ID" value="QQK44634.1"/>
    <property type="molecule type" value="Genomic_DNA"/>
</dbReference>
<proteinExistence type="predicted"/>
<keyword evidence="1" id="KW-0472">Membrane</keyword>
<accession>A0A7T6XP16</accession>
<keyword evidence="1" id="KW-0812">Transmembrane</keyword>
<dbReference type="PANTHER" id="PTHR12459:SF19">
    <property type="entry name" value="TRANSMEMBRANE PROTEIN 135 N-TERMINAL DOMAIN-CONTAINING PROTEIN"/>
    <property type="match status" value="1"/>
</dbReference>
<dbReference type="OMA" id="ERPWWFG"/>